<dbReference type="PANTHER" id="PTHR11712:SF322">
    <property type="entry name" value="POLYKETIDE BETA-KETOACYL SYNTHASE 2-RELATED"/>
    <property type="match status" value="1"/>
</dbReference>
<evidence type="ECO:0000259" key="5">
    <source>
        <dbReference type="PROSITE" id="PS52004"/>
    </source>
</evidence>
<evidence type="ECO:0000256" key="3">
    <source>
        <dbReference type="ARBA" id="ARBA00023315"/>
    </source>
</evidence>
<dbReference type="InterPro" id="IPR014031">
    <property type="entry name" value="Ketoacyl_synth_C"/>
</dbReference>
<proteinExistence type="inferred from homology"/>
<dbReference type="Proteomes" id="UP001589608">
    <property type="component" value="Unassembled WGS sequence"/>
</dbReference>
<dbReference type="Pfam" id="PF00109">
    <property type="entry name" value="ketoacyl-synt"/>
    <property type="match status" value="1"/>
</dbReference>
<dbReference type="PANTHER" id="PTHR11712">
    <property type="entry name" value="POLYKETIDE SYNTHASE-RELATED"/>
    <property type="match status" value="1"/>
</dbReference>
<evidence type="ECO:0000256" key="4">
    <source>
        <dbReference type="RuleBase" id="RU003694"/>
    </source>
</evidence>
<dbReference type="RefSeq" id="WP_223103590.1">
    <property type="nucleotide sequence ID" value="NZ_CP061913.1"/>
</dbReference>
<gene>
    <name evidence="6" type="ORF">ACFFTR_09410</name>
</gene>
<dbReference type="CDD" id="cd00832">
    <property type="entry name" value="CLF"/>
    <property type="match status" value="1"/>
</dbReference>
<protein>
    <submittedName>
        <fullName evidence="6">Ketosynthase chain-length factor</fullName>
    </submittedName>
</protein>
<organism evidence="6 7">
    <name type="scientific">Dactylosporangium vinaceum</name>
    <dbReference type="NCBI Taxonomy" id="53362"/>
    <lineage>
        <taxon>Bacteria</taxon>
        <taxon>Bacillati</taxon>
        <taxon>Actinomycetota</taxon>
        <taxon>Actinomycetes</taxon>
        <taxon>Micromonosporales</taxon>
        <taxon>Micromonosporaceae</taxon>
        <taxon>Dactylosporangium</taxon>
    </lineage>
</organism>
<keyword evidence="2 4" id="KW-0808">Transferase</keyword>
<evidence type="ECO:0000256" key="2">
    <source>
        <dbReference type="ARBA" id="ARBA00022679"/>
    </source>
</evidence>
<sequence length="403" mass="42127">MKALVTGLGVVAPNGIGGEAFWRSTLEGRSGVRPLAHLAAGEYPARLAGQISDFDVEAHLPGRLLPQTDRSTRLALVAADQALADAGVDPTQRLDYDMGVVTSNATGGFEFTHTEINKLWNLGPRHVSVYESFAWFYAVNTGQISIRHGLRGPGAVLVTEQAGGLDAVGHARRTLRKGATLSVTGGVESSFDPWGWVCHIAAGRLSTETDPARAYRPFTADHRGHVPGEGGAILVLEEATAARARGARLYGEIAGYAATFDPRPGSGRPPGLRRAAELALADAGLNPPDIDVVFADAAGDAALDQQEAEALAGLFGPGGVPVTAPKTLTGRLHAGGGPLDIVAALYTIRDGLIPPTFHVTEVAPQYRLDLVRGPHPRARTVRAALVLARGQGGFNAAIVVRAV</sequence>
<dbReference type="PROSITE" id="PS52004">
    <property type="entry name" value="KS3_2"/>
    <property type="match status" value="1"/>
</dbReference>
<dbReference type="InterPro" id="IPR014030">
    <property type="entry name" value="Ketoacyl_synth_N"/>
</dbReference>
<evidence type="ECO:0000313" key="6">
    <source>
        <dbReference type="EMBL" id="MFB9443300.1"/>
    </source>
</evidence>
<dbReference type="InterPro" id="IPR016039">
    <property type="entry name" value="Thiolase-like"/>
</dbReference>
<evidence type="ECO:0000256" key="1">
    <source>
        <dbReference type="ARBA" id="ARBA00008467"/>
    </source>
</evidence>
<name>A0ABV5M368_9ACTN</name>
<accession>A0ABV5M368</accession>
<feature type="domain" description="Ketosynthase family 3 (KS3)" evidence="5">
    <location>
        <begin position="1"/>
        <end position="402"/>
    </location>
</feature>
<dbReference type="InterPro" id="IPR000794">
    <property type="entry name" value="Beta-ketoacyl_synthase"/>
</dbReference>
<reference evidence="6 7" key="1">
    <citation type="submission" date="2024-09" db="EMBL/GenBank/DDBJ databases">
        <authorList>
            <person name="Sun Q."/>
            <person name="Mori K."/>
        </authorList>
    </citation>
    <scope>NUCLEOTIDE SEQUENCE [LARGE SCALE GENOMIC DNA]</scope>
    <source>
        <strain evidence="6 7">JCM 3307</strain>
    </source>
</reference>
<evidence type="ECO:0000313" key="7">
    <source>
        <dbReference type="Proteomes" id="UP001589608"/>
    </source>
</evidence>
<dbReference type="EMBL" id="JBHMCA010000020">
    <property type="protein sequence ID" value="MFB9443300.1"/>
    <property type="molecule type" value="Genomic_DNA"/>
</dbReference>
<dbReference type="Gene3D" id="3.40.47.10">
    <property type="match status" value="2"/>
</dbReference>
<dbReference type="InterPro" id="IPR020841">
    <property type="entry name" value="PKS_Beta-ketoAc_synthase_dom"/>
</dbReference>
<dbReference type="SMART" id="SM00825">
    <property type="entry name" value="PKS_KS"/>
    <property type="match status" value="1"/>
</dbReference>
<dbReference type="SUPFAM" id="SSF53901">
    <property type="entry name" value="Thiolase-like"/>
    <property type="match status" value="2"/>
</dbReference>
<dbReference type="Pfam" id="PF02801">
    <property type="entry name" value="Ketoacyl-synt_C"/>
    <property type="match status" value="1"/>
</dbReference>
<keyword evidence="7" id="KW-1185">Reference proteome</keyword>
<comment type="similarity">
    <text evidence="1 4">Belongs to the thiolase-like superfamily. Beta-ketoacyl-ACP synthases family.</text>
</comment>
<comment type="caution">
    <text evidence="6">The sequence shown here is derived from an EMBL/GenBank/DDBJ whole genome shotgun (WGS) entry which is preliminary data.</text>
</comment>
<keyword evidence="3" id="KW-0012">Acyltransferase</keyword>